<dbReference type="Proteomes" id="UP000504617">
    <property type="component" value="Unplaced"/>
</dbReference>
<protein>
    <submittedName>
        <fullName evidence="2">Uncharacterized protein LOC106545924 isoform X2</fullName>
    </submittedName>
</protein>
<dbReference type="AlphaFoldDB" id="A0A6I9XVL7"/>
<organism evidence="1 2">
    <name type="scientific">Thamnophis sirtalis</name>
    <dbReference type="NCBI Taxonomy" id="35019"/>
    <lineage>
        <taxon>Eukaryota</taxon>
        <taxon>Metazoa</taxon>
        <taxon>Chordata</taxon>
        <taxon>Craniata</taxon>
        <taxon>Vertebrata</taxon>
        <taxon>Euteleostomi</taxon>
        <taxon>Lepidosauria</taxon>
        <taxon>Squamata</taxon>
        <taxon>Bifurcata</taxon>
        <taxon>Unidentata</taxon>
        <taxon>Episquamata</taxon>
        <taxon>Toxicofera</taxon>
        <taxon>Serpentes</taxon>
        <taxon>Colubroidea</taxon>
        <taxon>Colubridae</taxon>
        <taxon>Natricinae</taxon>
        <taxon>Thamnophis</taxon>
    </lineage>
</organism>
<reference evidence="2" key="1">
    <citation type="submission" date="2025-08" db="UniProtKB">
        <authorList>
            <consortium name="RefSeq"/>
        </authorList>
    </citation>
    <scope>IDENTIFICATION</scope>
    <source>
        <tissue evidence="2">Skeletal muscle</tissue>
    </source>
</reference>
<evidence type="ECO:0000313" key="1">
    <source>
        <dbReference type="Proteomes" id="UP000504617"/>
    </source>
</evidence>
<gene>
    <name evidence="2" type="primary">LOC106545924</name>
</gene>
<dbReference type="RefSeq" id="XP_013918127.1">
    <property type="nucleotide sequence ID" value="XM_014062652.1"/>
</dbReference>
<name>A0A6I9XVL7_9SAUR</name>
<accession>A0A6I9XVL7</accession>
<sequence length="92" mass="10485">MEELCSLDHLIQEIEEKLQQPASKLLQDIGSVLKKYQAKETYENPQDLLLEPKWTISDYSDITGLLKSAMKKLRDTLKSGLHLQKGAMGIKK</sequence>
<dbReference type="SUPFAM" id="SSF140129">
    <property type="entry name" value="MxiH-like"/>
    <property type="match status" value="1"/>
</dbReference>
<proteinExistence type="predicted"/>
<evidence type="ECO:0000313" key="2">
    <source>
        <dbReference type="RefSeq" id="XP_013918127.1"/>
    </source>
</evidence>
<dbReference type="GO" id="GO:0015031">
    <property type="term" value="P:protein transport"/>
    <property type="evidence" value="ECO:0007669"/>
    <property type="project" value="InterPro"/>
</dbReference>
<dbReference type="InterPro" id="IPR037203">
    <property type="entry name" value="T3SS_needle-like_sf"/>
</dbReference>
<dbReference type="OrthoDB" id="9049620at2759"/>
<dbReference type="GeneID" id="106545924"/>
<keyword evidence="1" id="KW-1185">Reference proteome</keyword>